<evidence type="ECO:0000313" key="3">
    <source>
        <dbReference type="EMBL" id="MEA9358101.1"/>
    </source>
</evidence>
<protein>
    <submittedName>
        <fullName evidence="3">2Fe-2S iron-sulfur cluster-binding protein</fullName>
    </submittedName>
</protein>
<dbReference type="InterPro" id="IPR001041">
    <property type="entry name" value="2Fe-2S_ferredoxin-type"/>
</dbReference>
<keyword evidence="4" id="KW-1185">Reference proteome</keyword>
<feature type="compositionally biased region" description="Basic and acidic residues" evidence="1">
    <location>
        <begin position="200"/>
        <end position="246"/>
    </location>
</feature>
<feature type="compositionally biased region" description="Basic and acidic residues" evidence="1">
    <location>
        <begin position="140"/>
        <end position="165"/>
    </location>
</feature>
<proteinExistence type="predicted"/>
<dbReference type="CDD" id="cd00207">
    <property type="entry name" value="fer2"/>
    <property type="match status" value="1"/>
</dbReference>
<reference evidence="3 4" key="1">
    <citation type="submission" date="2023-11" db="EMBL/GenBank/DDBJ databases">
        <title>A Novel Polar Bacteriovorax (B. antarcticus) Isolated from the Biocrust in Antarctica.</title>
        <authorList>
            <person name="Mun W."/>
            <person name="Choi S.Y."/>
            <person name="Mitchell R.J."/>
        </authorList>
    </citation>
    <scope>NUCLEOTIDE SEQUENCE [LARGE SCALE GENOMIC DNA]</scope>
    <source>
        <strain evidence="3 4">PP10</strain>
    </source>
</reference>
<sequence>MSITHKVTLKPEGRVVEVEEGKNLLEALRATDTYIKSSCGGHATCTDCIIKIVSGEDNVTPPPFEELKLLGNVFHITKERLACQTCVTGPVTIDIAKHDKATDEEKLKNKTSNFSKKKVKTSVRKESDIVKIREERVAEHEKFEAEQKQKNDEWKGHWTKEKGDVDPSAMPKRLGGGKRPKYFNTDKVDYENDTYTRPLSADKQKMRDERLAKEAQEKKDKRADKEFAQKSKEIPASDKEFTKFRK</sequence>
<dbReference type="Gene3D" id="3.10.20.30">
    <property type="match status" value="1"/>
</dbReference>
<evidence type="ECO:0000313" key="4">
    <source>
        <dbReference type="Proteomes" id="UP001302274"/>
    </source>
</evidence>
<evidence type="ECO:0000256" key="1">
    <source>
        <dbReference type="SAM" id="MobiDB-lite"/>
    </source>
</evidence>
<dbReference type="InterPro" id="IPR012675">
    <property type="entry name" value="Beta-grasp_dom_sf"/>
</dbReference>
<dbReference type="PROSITE" id="PS51085">
    <property type="entry name" value="2FE2S_FER_2"/>
    <property type="match status" value="1"/>
</dbReference>
<accession>A0ABU5VYI1</accession>
<comment type="caution">
    <text evidence="3">The sequence shown here is derived from an EMBL/GenBank/DDBJ whole genome shotgun (WGS) entry which is preliminary data.</text>
</comment>
<dbReference type="Proteomes" id="UP001302274">
    <property type="component" value="Unassembled WGS sequence"/>
</dbReference>
<dbReference type="EMBL" id="JAYGJQ010000003">
    <property type="protein sequence ID" value="MEA9358101.1"/>
    <property type="molecule type" value="Genomic_DNA"/>
</dbReference>
<organism evidence="3 4">
    <name type="scientific">Bacteriovorax antarcticus</name>
    <dbReference type="NCBI Taxonomy" id="3088717"/>
    <lineage>
        <taxon>Bacteria</taxon>
        <taxon>Pseudomonadati</taxon>
        <taxon>Bdellovibrionota</taxon>
        <taxon>Bacteriovoracia</taxon>
        <taxon>Bacteriovoracales</taxon>
        <taxon>Bacteriovoracaceae</taxon>
        <taxon>Bacteriovorax</taxon>
    </lineage>
</organism>
<feature type="domain" description="2Fe-2S ferredoxin-type" evidence="2">
    <location>
        <begin position="5"/>
        <end position="99"/>
    </location>
</feature>
<dbReference type="Pfam" id="PF00111">
    <property type="entry name" value="Fer2"/>
    <property type="match status" value="1"/>
</dbReference>
<dbReference type="SUPFAM" id="SSF54292">
    <property type="entry name" value="2Fe-2S ferredoxin-like"/>
    <property type="match status" value="1"/>
</dbReference>
<gene>
    <name evidence="3" type="ORF">SHI21_17845</name>
</gene>
<dbReference type="RefSeq" id="WP_323578370.1">
    <property type="nucleotide sequence ID" value="NZ_JAYGJQ010000003.1"/>
</dbReference>
<feature type="region of interest" description="Disordered" evidence="1">
    <location>
        <begin position="140"/>
        <end position="246"/>
    </location>
</feature>
<name>A0ABU5VYI1_9BACT</name>
<dbReference type="InterPro" id="IPR036010">
    <property type="entry name" value="2Fe-2S_ferredoxin-like_sf"/>
</dbReference>
<evidence type="ECO:0000259" key="2">
    <source>
        <dbReference type="PROSITE" id="PS51085"/>
    </source>
</evidence>